<dbReference type="EMBL" id="BLXT01002056">
    <property type="protein sequence ID" value="GFN90684.1"/>
    <property type="molecule type" value="Genomic_DNA"/>
</dbReference>
<evidence type="ECO:0000313" key="1">
    <source>
        <dbReference type="EMBL" id="GFN90684.1"/>
    </source>
</evidence>
<organism evidence="1 2">
    <name type="scientific">Plakobranchus ocellatus</name>
    <dbReference type="NCBI Taxonomy" id="259542"/>
    <lineage>
        <taxon>Eukaryota</taxon>
        <taxon>Metazoa</taxon>
        <taxon>Spiralia</taxon>
        <taxon>Lophotrochozoa</taxon>
        <taxon>Mollusca</taxon>
        <taxon>Gastropoda</taxon>
        <taxon>Heterobranchia</taxon>
        <taxon>Euthyneura</taxon>
        <taxon>Panpulmonata</taxon>
        <taxon>Sacoglossa</taxon>
        <taxon>Placobranchoidea</taxon>
        <taxon>Plakobranchidae</taxon>
        <taxon>Plakobranchus</taxon>
    </lineage>
</organism>
<name>A0AAV3Z7Z3_9GAST</name>
<accession>A0AAV3Z7Z3</accession>
<comment type="caution">
    <text evidence="1">The sequence shown here is derived from an EMBL/GenBank/DDBJ whole genome shotgun (WGS) entry which is preliminary data.</text>
</comment>
<gene>
    <name evidence="1" type="ORF">PoB_001719000</name>
</gene>
<dbReference type="Proteomes" id="UP000735302">
    <property type="component" value="Unassembled WGS sequence"/>
</dbReference>
<evidence type="ECO:0000313" key="2">
    <source>
        <dbReference type="Proteomes" id="UP000735302"/>
    </source>
</evidence>
<protein>
    <submittedName>
        <fullName evidence="1">Uncharacterized protein</fullName>
    </submittedName>
</protein>
<reference evidence="1 2" key="1">
    <citation type="journal article" date="2021" name="Elife">
        <title>Chloroplast acquisition without the gene transfer in kleptoplastic sea slugs, Plakobranchus ocellatus.</title>
        <authorList>
            <person name="Maeda T."/>
            <person name="Takahashi S."/>
            <person name="Yoshida T."/>
            <person name="Shimamura S."/>
            <person name="Takaki Y."/>
            <person name="Nagai Y."/>
            <person name="Toyoda A."/>
            <person name="Suzuki Y."/>
            <person name="Arimoto A."/>
            <person name="Ishii H."/>
            <person name="Satoh N."/>
            <person name="Nishiyama T."/>
            <person name="Hasebe M."/>
            <person name="Maruyama T."/>
            <person name="Minagawa J."/>
            <person name="Obokata J."/>
            <person name="Shigenobu S."/>
        </authorList>
    </citation>
    <scope>NUCLEOTIDE SEQUENCE [LARGE SCALE GENOMIC DNA]</scope>
</reference>
<proteinExistence type="predicted"/>
<sequence length="103" mass="11217">MFSFLVEIPSTGDIFDRWIPANLRAVPLTTMPPKPTFVNNLIFVYSQSRLTGALSGQGAGSGARNCDGRVSPDLRAHSLSTVPPTFIFSMKSLIPTLMFIISE</sequence>
<dbReference type="AlphaFoldDB" id="A0AAV3Z7Z3"/>
<keyword evidence="2" id="KW-1185">Reference proteome</keyword>